<evidence type="ECO:0000313" key="2">
    <source>
        <dbReference type="Proteomes" id="UP000006552"/>
    </source>
</evidence>
<evidence type="ECO:0000313" key="1">
    <source>
        <dbReference type="EMBL" id="CAI09881.1"/>
    </source>
</evidence>
<organism evidence="1 2">
    <name type="scientific">Aromatoleum aromaticum (strain DSM 19018 / LMG 30748 / EbN1)</name>
    <name type="common">Azoarcus sp. (strain EbN1)</name>
    <dbReference type="NCBI Taxonomy" id="76114"/>
    <lineage>
        <taxon>Bacteria</taxon>
        <taxon>Pseudomonadati</taxon>
        <taxon>Pseudomonadota</taxon>
        <taxon>Betaproteobacteria</taxon>
        <taxon>Rhodocyclales</taxon>
        <taxon>Rhodocyclaceae</taxon>
        <taxon>Aromatoleum</taxon>
    </lineage>
</organism>
<dbReference type="STRING" id="76114.ebA6571"/>
<dbReference type="AlphaFoldDB" id="Q5NYI3"/>
<protein>
    <submittedName>
        <fullName evidence="1">Uncharacterized protein</fullName>
    </submittedName>
</protein>
<accession>Q5NYI3</accession>
<gene>
    <name evidence="1" type="ORF">ebA6571</name>
</gene>
<dbReference type="Proteomes" id="UP000006552">
    <property type="component" value="Chromosome"/>
</dbReference>
<keyword evidence="2" id="KW-1185">Reference proteome</keyword>
<dbReference type="HOGENOM" id="CLU_2784863_0_0_4"/>
<sequence>MVLHGHPDHFNGFCVHFIVFLVGADEFHVDDLQPAGHGHDQPVVVAFDVENDAPVLEDAGAAVLRPDV</sequence>
<dbReference type="EMBL" id="CR555306">
    <property type="protein sequence ID" value="CAI09881.1"/>
    <property type="molecule type" value="Genomic_DNA"/>
</dbReference>
<dbReference type="KEGG" id="eba:ebA6571"/>
<name>Q5NYI3_AROAE</name>
<proteinExistence type="predicted"/>
<reference evidence="1 2" key="1">
    <citation type="journal article" date="2005" name="Arch. Microbiol.">
        <title>The genome sequence of an anaerobic aromatic-degrading denitrifying bacterium, strain EbN1.</title>
        <authorList>
            <person name="Rabus R."/>
            <person name="Kube M."/>
            <person name="Heider J."/>
            <person name="Beck A."/>
            <person name="Heitmann K."/>
            <person name="Widdel F."/>
            <person name="Reinhardt R."/>
        </authorList>
    </citation>
    <scope>NUCLEOTIDE SEQUENCE [LARGE SCALE GENOMIC DNA]</scope>
    <source>
        <strain evidence="1 2">EbN1</strain>
    </source>
</reference>